<name>A0A1V6QZD0_9EURO</name>
<evidence type="ECO:0000313" key="3">
    <source>
        <dbReference type="Proteomes" id="UP000191612"/>
    </source>
</evidence>
<protein>
    <submittedName>
        <fullName evidence="2">Uncharacterized protein</fullName>
    </submittedName>
</protein>
<evidence type="ECO:0000313" key="2">
    <source>
        <dbReference type="EMBL" id="OQD94397.1"/>
    </source>
</evidence>
<feature type="region of interest" description="Disordered" evidence="1">
    <location>
        <begin position="100"/>
        <end position="119"/>
    </location>
</feature>
<dbReference type="Proteomes" id="UP000191612">
    <property type="component" value="Unassembled WGS sequence"/>
</dbReference>
<gene>
    <name evidence="2" type="ORF">PENSOL_c026G11354</name>
</gene>
<keyword evidence="3" id="KW-1185">Reference proteome</keyword>
<dbReference type="EMBL" id="MDYO01000026">
    <property type="protein sequence ID" value="OQD94397.1"/>
    <property type="molecule type" value="Genomic_DNA"/>
</dbReference>
<dbReference type="AlphaFoldDB" id="A0A1V6QZD0"/>
<proteinExistence type="predicted"/>
<reference evidence="3" key="1">
    <citation type="journal article" date="2017" name="Nat. Microbiol.">
        <title>Global analysis of biosynthetic gene clusters reveals vast potential of secondary metabolite production in Penicillium species.</title>
        <authorList>
            <person name="Nielsen J.C."/>
            <person name="Grijseels S."/>
            <person name="Prigent S."/>
            <person name="Ji B."/>
            <person name="Dainat J."/>
            <person name="Nielsen K.F."/>
            <person name="Frisvad J.C."/>
            <person name="Workman M."/>
            <person name="Nielsen J."/>
        </authorList>
    </citation>
    <scope>NUCLEOTIDE SEQUENCE [LARGE SCALE GENOMIC DNA]</scope>
    <source>
        <strain evidence="3">IBT 29525</strain>
    </source>
</reference>
<comment type="caution">
    <text evidence="2">The sequence shown here is derived from an EMBL/GenBank/DDBJ whole genome shotgun (WGS) entry which is preliminary data.</text>
</comment>
<sequence length="119" mass="13320">MSNPTAAVFLHSCAAYHRYLQYGLTGEVNLLRYDQTTNREMVVYHGEVFRRIPNCIHGRIPLANTTNVRAHLRRHRVVVARLPSSRISRDTADALAAVPIPTEDDNKGIRQPALGSQSS</sequence>
<accession>A0A1V6QZD0</accession>
<evidence type="ECO:0000256" key="1">
    <source>
        <dbReference type="SAM" id="MobiDB-lite"/>
    </source>
</evidence>
<organism evidence="2 3">
    <name type="scientific">Penicillium solitum</name>
    <dbReference type="NCBI Taxonomy" id="60172"/>
    <lineage>
        <taxon>Eukaryota</taxon>
        <taxon>Fungi</taxon>
        <taxon>Dikarya</taxon>
        <taxon>Ascomycota</taxon>
        <taxon>Pezizomycotina</taxon>
        <taxon>Eurotiomycetes</taxon>
        <taxon>Eurotiomycetidae</taxon>
        <taxon>Eurotiales</taxon>
        <taxon>Aspergillaceae</taxon>
        <taxon>Penicillium</taxon>
    </lineage>
</organism>